<proteinExistence type="inferred from homology"/>
<comment type="caution">
    <text evidence="4">The sequence shown here is derived from an EMBL/GenBank/DDBJ whole genome shotgun (WGS) entry which is preliminary data.</text>
</comment>
<dbReference type="Gene3D" id="3.30.70.1060">
    <property type="entry name" value="Dimeric alpha+beta barrel"/>
    <property type="match status" value="1"/>
</dbReference>
<evidence type="ECO:0000259" key="3">
    <source>
        <dbReference type="Pfam" id="PF03795"/>
    </source>
</evidence>
<dbReference type="InterPro" id="IPR011008">
    <property type="entry name" value="Dimeric_a/b-barrel"/>
</dbReference>
<keyword evidence="2" id="KW-0732">Signal</keyword>
<gene>
    <name evidence="4" type="ORF">ACFOSX_07715</name>
</gene>
<reference evidence="5" key="1">
    <citation type="journal article" date="2019" name="Int. J. Syst. Evol. Microbiol.">
        <title>The Global Catalogue of Microorganisms (GCM) 10K type strain sequencing project: providing services to taxonomists for standard genome sequencing and annotation.</title>
        <authorList>
            <consortium name="The Broad Institute Genomics Platform"/>
            <consortium name="The Broad Institute Genome Sequencing Center for Infectious Disease"/>
            <person name="Wu L."/>
            <person name="Ma J."/>
        </authorList>
    </citation>
    <scope>NUCLEOTIDE SEQUENCE [LARGE SCALE GENOMIC DNA]</scope>
    <source>
        <strain evidence="5">CECT 8979</strain>
    </source>
</reference>
<feature type="domain" description="YCII-related" evidence="3">
    <location>
        <begin position="47"/>
        <end position="121"/>
    </location>
</feature>
<feature type="signal peptide" evidence="2">
    <location>
        <begin position="1"/>
        <end position="19"/>
    </location>
</feature>
<dbReference type="EMBL" id="JBHSAT010000004">
    <property type="protein sequence ID" value="MFC3877118.1"/>
    <property type="molecule type" value="Genomic_DNA"/>
</dbReference>
<dbReference type="SUPFAM" id="SSF54909">
    <property type="entry name" value="Dimeric alpha+beta barrel"/>
    <property type="match status" value="1"/>
</dbReference>
<organism evidence="4 5">
    <name type="scientific">Winogradskyella maritima</name>
    <dbReference type="NCBI Taxonomy" id="1517766"/>
    <lineage>
        <taxon>Bacteria</taxon>
        <taxon>Pseudomonadati</taxon>
        <taxon>Bacteroidota</taxon>
        <taxon>Flavobacteriia</taxon>
        <taxon>Flavobacteriales</taxon>
        <taxon>Flavobacteriaceae</taxon>
        <taxon>Winogradskyella</taxon>
    </lineage>
</organism>
<evidence type="ECO:0000256" key="1">
    <source>
        <dbReference type="ARBA" id="ARBA00007689"/>
    </source>
</evidence>
<accession>A0ABV8AGM7</accession>
<sequence length="152" mass="17113">MKYIATLVICLLSLQLATAQKTNPNYDAELAEKVGADEYGMKLYVFVMLKTGENTSKEKEPMDKAFAGHMANINRLVEEGKLIVAGPMQPNDNNYRGIFILDVRTIEEAEKLMQTDPAIKAKYLKPDLYQWYGSAALPEYLPASDKVWKVGF</sequence>
<comment type="similarity">
    <text evidence="1">Belongs to the YciI family.</text>
</comment>
<protein>
    <submittedName>
        <fullName evidence="4">YciI family protein</fullName>
    </submittedName>
</protein>
<feature type="chain" id="PRO_5045927075" evidence="2">
    <location>
        <begin position="20"/>
        <end position="152"/>
    </location>
</feature>
<dbReference type="Pfam" id="PF03795">
    <property type="entry name" value="YCII"/>
    <property type="match status" value="1"/>
</dbReference>
<dbReference type="RefSeq" id="WP_386098795.1">
    <property type="nucleotide sequence ID" value="NZ_JBHSAT010000004.1"/>
</dbReference>
<evidence type="ECO:0000313" key="4">
    <source>
        <dbReference type="EMBL" id="MFC3877118.1"/>
    </source>
</evidence>
<dbReference type="InterPro" id="IPR005545">
    <property type="entry name" value="YCII"/>
</dbReference>
<name>A0ABV8AGM7_9FLAO</name>
<evidence type="ECO:0000256" key="2">
    <source>
        <dbReference type="SAM" id="SignalP"/>
    </source>
</evidence>
<dbReference type="Proteomes" id="UP001595812">
    <property type="component" value="Unassembled WGS sequence"/>
</dbReference>
<evidence type="ECO:0000313" key="5">
    <source>
        <dbReference type="Proteomes" id="UP001595812"/>
    </source>
</evidence>
<keyword evidence="5" id="KW-1185">Reference proteome</keyword>